<dbReference type="PANTHER" id="PTHR47953:SF19">
    <property type="entry name" value="OS06G0641600 PROTEIN"/>
    <property type="match status" value="1"/>
</dbReference>
<keyword evidence="16" id="KW-1185">Reference proteome</keyword>
<comment type="similarity">
    <text evidence="3 14">Belongs to the cytochrome P450 family.</text>
</comment>
<dbReference type="PANTHER" id="PTHR47953">
    <property type="entry name" value="OS08G0105600 PROTEIN"/>
    <property type="match status" value="1"/>
</dbReference>
<evidence type="ECO:0000256" key="11">
    <source>
        <dbReference type="ARBA" id="ARBA00023033"/>
    </source>
</evidence>
<keyword evidence="4 13" id="KW-0349">Heme</keyword>
<evidence type="ECO:0000256" key="4">
    <source>
        <dbReference type="ARBA" id="ARBA00022617"/>
    </source>
</evidence>
<dbReference type="Proteomes" id="UP001567538">
    <property type="component" value="Unassembled WGS sequence"/>
</dbReference>
<evidence type="ECO:0000256" key="7">
    <source>
        <dbReference type="ARBA" id="ARBA00022968"/>
    </source>
</evidence>
<evidence type="ECO:0000313" key="15">
    <source>
        <dbReference type="EMBL" id="KAL1556194.1"/>
    </source>
</evidence>
<keyword evidence="8" id="KW-1133">Transmembrane helix</keyword>
<dbReference type="GO" id="GO:0016114">
    <property type="term" value="P:terpenoid biosynthetic process"/>
    <property type="evidence" value="ECO:0007669"/>
    <property type="project" value="UniProtKB-ARBA"/>
</dbReference>
<dbReference type="InterPro" id="IPR001128">
    <property type="entry name" value="Cyt_P450"/>
</dbReference>
<evidence type="ECO:0000256" key="8">
    <source>
        <dbReference type="ARBA" id="ARBA00022989"/>
    </source>
</evidence>
<dbReference type="PRINTS" id="PR00463">
    <property type="entry name" value="EP450I"/>
</dbReference>
<dbReference type="InterPro" id="IPR002401">
    <property type="entry name" value="Cyt_P450_E_grp-I"/>
</dbReference>
<dbReference type="PRINTS" id="PR00385">
    <property type="entry name" value="P450"/>
</dbReference>
<dbReference type="Pfam" id="PF00067">
    <property type="entry name" value="p450"/>
    <property type="match status" value="1"/>
</dbReference>
<dbReference type="GO" id="GO:0016020">
    <property type="term" value="C:membrane"/>
    <property type="evidence" value="ECO:0007669"/>
    <property type="project" value="UniProtKB-SubCell"/>
</dbReference>
<evidence type="ECO:0000256" key="6">
    <source>
        <dbReference type="ARBA" id="ARBA00022723"/>
    </source>
</evidence>
<comment type="cofactor">
    <cofactor evidence="1 13">
        <name>heme</name>
        <dbReference type="ChEBI" id="CHEBI:30413"/>
    </cofactor>
</comment>
<dbReference type="Gene3D" id="1.10.630.10">
    <property type="entry name" value="Cytochrome P450"/>
    <property type="match status" value="1"/>
</dbReference>
<evidence type="ECO:0000313" key="16">
    <source>
        <dbReference type="Proteomes" id="UP001567538"/>
    </source>
</evidence>
<evidence type="ECO:0000256" key="5">
    <source>
        <dbReference type="ARBA" id="ARBA00022692"/>
    </source>
</evidence>
<keyword evidence="12" id="KW-0472">Membrane</keyword>
<dbReference type="PROSITE" id="PS00086">
    <property type="entry name" value="CYTOCHROME_P450"/>
    <property type="match status" value="1"/>
</dbReference>
<keyword evidence="5" id="KW-0812">Transmembrane</keyword>
<dbReference type="GO" id="GO:0046872">
    <property type="term" value="F:metal ion binding"/>
    <property type="evidence" value="ECO:0007669"/>
    <property type="project" value="UniProtKB-KW"/>
</dbReference>
<dbReference type="GO" id="GO:0016712">
    <property type="term" value="F:oxidoreductase activity, acting on paired donors, with incorporation or reduction of molecular oxygen, reduced flavin or flavoprotein as one donor, and incorporation of one atom of oxygen"/>
    <property type="evidence" value="ECO:0007669"/>
    <property type="project" value="UniProtKB-ARBA"/>
</dbReference>
<protein>
    <submittedName>
        <fullName evidence="15">Salviol synthase-like</fullName>
    </submittedName>
</protein>
<dbReference type="AlphaFoldDB" id="A0ABD1HM51"/>
<proteinExistence type="inferred from homology"/>
<evidence type="ECO:0000256" key="10">
    <source>
        <dbReference type="ARBA" id="ARBA00023004"/>
    </source>
</evidence>
<organism evidence="15 16">
    <name type="scientific">Salvia divinorum</name>
    <name type="common">Maria pastora</name>
    <name type="synonym">Diviner's sage</name>
    <dbReference type="NCBI Taxonomy" id="28513"/>
    <lineage>
        <taxon>Eukaryota</taxon>
        <taxon>Viridiplantae</taxon>
        <taxon>Streptophyta</taxon>
        <taxon>Embryophyta</taxon>
        <taxon>Tracheophyta</taxon>
        <taxon>Spermatophyta</taxon>
        <taxon>Magnoliopsida</taxon>
        <taxon>eudicotyledons</taxon>
        <taxon>Gunneridae</taxon>
        <taxon>Pentapetalae</taxon>
        <taxon>asterids</taxon>
        <taxon>lamiids</taxon>
        <taxon>Lamiales</taxon>
        <taxon>Lamiaceae</taxon>
        <taxon>Nepetoideae</taxon>
        <taxon>Mentheae</taxon>
        <taxon>Salviinae</taxon>
        <taxon>Salvia</taxon>
        <taxon>Salvia subgen. Calosphace</taxon>
    </lineage>
</organism>
<keyword evidence="11 14" id="KW-0503">Monooxygenase</keyword>
<evidence type="ECO:0000256" key="3">
    <source>
        <dbReference type="ARBA" id="ARBA00010617"/>
    </source>
</evidence>
<evidence type="ECO:0000256" key="2">
    <source>
        <dbReference type="ARBA" id="ARBA00004606"/>
    </source>
</evidence>
<evidence type="ECO:0000256" key="12">
    <source>
        <dbReference type="ARBA" id="ARBA00023136"/>
    </source>
</evidence>
<keyword evidence="6 13" id="KW-0479">Metal-binding</keyword>
<comment type="subcellular location">
    <subcellularLocation>
        <location evidence="2">Membrane</location>
        <topology evidence="2">Single-pass type II membrane protein</topology>
    </subcellularLocation>
</comment>
<dbReference type="InterPro" id="IPR036396">
    <property type="entry name" value="Cyt_P450_sf"/>
</dbReference>
<dbReference type="InterPro" id="IPR017972">
    <property type="entry name" value="Cyt_P450_CS"/>
</dbReference>
<evidence type="ECO:0000256" key="13">
    <source>
        <dbReference type="PIRSR" id="PIRSR602401-1"/>
    </source>
</evidence>
<evidence type="ECO:0000256" key="1">
    <source>
        <dbReference type="ARBA" id="ARBA00001971"/>
    </source>
</evidence>
<dbReference type="InterPro" id="IPR052306">
    <property type="entry name" value="CYP450_71D"/>
</dbReference>
<dbReference type="EMBL" id="JBEAFC010000005">
    <property type="protein sequence ID" value="KAL1556194.1"/>
    <property type="molecule type" value="Genomic_DNA"/>
</dbReference>
<dbReference type="SUPFAM" id="SSF48264">
    <property type="entry name" value="Cytochrome P450"/>
    <property type="match status" value="1"/>
</dbReference>
<keyword evidence="9 14" id="KW-0560">Oxidoreductase</keyword>
<gene>
    <name evidence="15" type="ORF">AAHA92_11847</name>
</gene>
<reference evidence="15 16" key="1">
    <citation type="submission" date="2024-06" db="EMBL/GenBank/DDBJ databases">
        <title>A chromosome level genome sequence of Diviner's sage (Salvia divinorum).</title>
        <authorList>
            <person name="Ford S.A."/>
            <person name="Ro D.-K."/>
            <person name="Ness R.W."/>
            <person name="Phillips M.A."/>
        </authorList>
    </citation>
    <scope>NUCLEOTIDE SEQUENCE [LARGE SCALE GENOMIC DNA]</scope>
    <source>
        <strain evidence="15">SAF-2024a</strain>
        <tissue evidence="15">Leaf</tissue>
    </source>
</reference>
<accession>A0ABD1HM51</accession>
<evidence type="ECO:0000256" key="9">
    <source>
        <dbReference type="ARBA" id="ARBA00023002"/>
    </source>
</evidence>
<name>A0ABD1HM51_SALDI</name>
<keyword evidence="7" id="KW-0735">Signal-anchor</keyword>
<feature type="binding site" description="axial binding residue" evidence="13">
    <location>
        <position position="370"/>
    </location>
    <ligand>
        <name>heme</name>
        <dbReference type="ChEBI" id="CHEBI:30413"/>
    </ligand>
    <ligandPart>
        <name>Fe</name>
        <dbReference type="ChEBI" id="CHEBI:18248"/>
    </ligandPart>
</feature>
<comment type="caution">
    <text evidence="15">The sequence shown here is derived from an EMBL/GenBank/DDBJ whole genome shotgun (WGS) entry which is preliminary data.</text>
</comment>
<evidence type="ECO:0000256" key="14">
    <source>
        <dbReference type="RuleBase" id="RU000461"/>
    </source>
</evidence>
<dbReference type="CDD" id="cd11072">
    <property type="entry name" value="CYP71-like"/>
    <property type="match status" value="1"/>
</dbReference>
<keyword evidence="10 13" id="KW-0408">Iron</keyword>
<dbReference type="FunFam" id="1.10.630.10:FF:000043">
    <property type="entry name" value="Cytochrome P450 99A2"/>
    <property type="match status" value="1"/>
</dbReference>
<sequence>MSLKLGELSVVVVSSADAAKQITKTHDINFATRPSTIVTEIVTYHCTSFTSAPYGDYWRQLRKLCTLELLSAKRVQSFRSLRERVFLDLALRIASKEGSPINLTAELNSSTYALISQATLGEQTKEHEALMPILEEVMECAAGFDVAEFFPSIRFLQGVSGFRKRVVGLHKEIDEILEDVIRQHRGVHVKVDERGEHEDFLDVLLRVQEDELELPLTTDNIKSVLVDMLGAGGETSATTMDWAMSEMLKNPRVLQKAQEEVRKAFDEEGYVDESRIPQLKYLKSVVKEALRIHPPLPLLLPRKCGQTCEINGYEIPADTKIIINAWAVNRDPKCWKNPECFEPERFMDSLVDYKGNNFEYIPFGVGRRMCPGMTFGLANNELPLAMLLYHFDWKLGGGMKPQDMDMADGVGVTSRRIKDLCVAPSIRRPLPSKQSTRS</sequence>